<evidence type="ECO:0000313" key="5">
    <source>
        <dbReference type="EMBL" id="OGC54869.1"/>
    </source>
</evidence>
<dbReference type="EMBL" id="MEVC01000011">
    <property type="protein sequence ID" value="OGC54869.1"/>
    <property type="molecule type" value="Genomic_DNA"/>
</dbReference>
<proteinExistence type="predicted"/>
<sequence length="88" mass="9727">MIIVKRKGHTEEYNPQKLYASVYAACLSAGESEEKAEEAAEAVTGQLTPWIREQEEVSSGAIARQAMAALTKRSPKAAFLYENHRDLS</sequence>
<name>A0A1F4VCL6_UNCKA</name>
<dbReference type="Proteomes" id="UP000179005">
    <property type="component" value="Unassembled WGS sequence"/>
</dbReference>
<dbReference type="STRING" id="1802619.A2797_00275"/>
<comment type="caution">
    <text evidence="5">The sequence shown here is derived from an EMBL/GenBank/DDBJ whole genome shotgun (WGS) entry which is preliminary data.</text>
</comment>
<gene>
    <name evidence="5" type="ORF">A2797_00275</name>
</gene>
<evidence type="ECO:0000256" key="1">
    <source>
        <dbReference type="ARBA" id="ARBA00022741"/>
    </source>
</evidence>
<organism evidence="5 6">
    <name type="scientific">candidate division WWE3 bacterium RIFCSPHIGHO2_01_FULL_48_15</name>
    <dbReference type="NCBI Taxonomy" id="1802619"/>
    <lineage>
        <taxon>Bacteria</taxon>
        <taxon>Katanobacteria</taxon>
    </lineage>
</organism>
<protein>
    <recommendedName>
        <fullName evidence="4">ATP-cone domain-containing protein</fullName>
    </recommendedName>
</protein>
<dbReference type="InterPro" id="IPR005144">
    <property type="entry name" value="ATP-cone_dom"/>
</dbReference>
<dbReference type="GO" id="GO:0005524">
    <property type="term" value="F:ATP binding"/>
    <property type="evidence" value="ECO:0007669"/>
    <property type="project" value="UniProtKB-UniRule"/>
</dbReference>
<evidence type="ECO:0000256" key="3">
    <source>
        <dbReference type="PROSITE-ProRule" id="PRU00492"/>
    </source>
</evidence>
<feature type="domain" description="ATP-cone" evidence="4">
    <location>
        <begin position="1"/>
        <end position="88"/>
    </location>
</feature>
<reference evidence="5 6" key="1">
    <citation type="journal article" date="2016" name="Nat. Commun.">
        <title>Thousands of microbial genomes shed light on interconnected biogeochemical processes in an aquifer system.</title>
        <authorList>
            <person name="Anantharaman K."/>
            <person name="Brown C.T."/>
            <person name="Hug L.A."/>
            <person name="Sharon I."/>
            <person name="Castelle C.J."/>
            <person name="Probst A.J."/>
            <person name="Thomas B.C."/>
            <person name="Singh A."/>
            <person name="Wilkins M.J."/>
            <person name="Karaoz U."/>
            <person name="Brodie E.L."/>
            <person name="Williams K.H."/>
            <person name="Hubbard S.S."/>
            <person name="Banfield J.F."/>
        </authorList>
    </citation>
    <scope>NUCLEOTIDE SEQUENCE [LARGE SCALE GENOMIC DNA]</scope>
</reference>
<evidence type="ECO:0000259" key="4">
    <source>
        <dbReference type="PROSITE" id="PS51161"/>
    </source>
</evidence>
<evidence type="ECO:0000256" key="2">
    <source>
        <dbReference type="ARBA" id="ARBA00022840"/>
    </source>
</evidence>
<keyword evidence="1 3" id="KW-0547">Nucleotide-binding</keyword>
<keyword evidence="2 3" id="KW-0067">ATP-binding</keyword>
<dbReference type="AlphaFoldDB" id="A0A1F4VCL6"/>
<accession>A0A1F4VCL6</accession>
<dbReference type="PROSITE" id="PS51161">
    <property type="entry name" value="ATP_CONE"/>
    <property type="match status" value="1"/>
</dbReference>
<evidence type="ECO:0000313" key="6">
    <source>
        <dbReference type="Proteomes" id="UP000179005"/>
    </source>
</evidence>
<dbReference type="Pfam" id="PF03477">
    <property type="entry name" value="ATP-cone"/>
    <property type="match status" value="1"/>
</dbReference>